<dbReference type="EMBL" id="MN739004">
    <property type="protein sequence ID" value="QHT34661.1"/>
    <property type="molecule type" value="Genomic_DNA"/>
</dbReference>
<accession>A0A6C0F143</accession>
<protein>
    <submittedName>
        <fullName evidence="1">Uncharacterized protein</fullName>
    </submittedName>
</protein>
<sequence length="185" mass="20791">MSSIIYYSNFCEKSKKLLQVLSKSACSKEIHFLCIDKREKAQNGTTYLILENGEKILLPPQVTRVPALLLLNQGNQILYGDQILQHLSPKETEINQIATNNNGEPAPFSLTSDFMGHGVASDTYSFWDQSSEEMLAKGNGGMRQMYNYSTIDYSNTGKIETPPDNYAPDKVGQVSLEQLQQNRKM</sequence>
<proteinExistence type="predicted"/>
<dbReference type="AlphaFoldDB" id="A0A6C0F143"/>
<reference evidence="1" key="1">
    <citation type="journal article" date="2020" name="Nature">
        <title>Giant virus diversity and host interactions through global metagenomics.</title>
        <authorList>
            <person name="Schulz F."/>
            <person name="Roux S."/>
            <person name="Paez-Espino D."/>
            <person name="Jungbluth S."/>
            <person name="Walsh D.A."/>
            <person name="Denef V.J."/>
            <person name="McMahon K.D."/>
            <person name="Konstantinidis K.T."/>
            <person name="Eloe-Fadrosh E.A."/>
            <person name="Kyrpides N.C."/>
            <person name="Woyke T."/>
        </authorList>
    </citation>
    <scope>NUCLEOTIDE SEQUENCE</scope>
    <source>
        <strain evidence="1">GVMAG-M-3300009163-63</strain>
    </source>
</reference>
<organism evidence="1">
    <name type="scientific">viral metagenome</name>
    <dbReference type="NCBI Taxonomy" id="1070528"/>
    <lineage>
        <taxon>unclassified sequences</taxon>
        <taxon>metagenomes</taxon>
        <taxon>organismal metagenomes</taxon>
    </lineage>
</organism>
<name>A0A6C0F143_9ZZZZ</name>
<evidence type="ECO:0000313" key="1">
    <source>
        <dbReference type="EMBL" id="QHT34661.1"/>
    </source>
</evidence>